<dbReference type="PROSITE" id="PS51444">
    <property type="entry name" value="FH2"/>
    <property type="match status" value="1"/>
</dbReference>
<dbReference type="Pfam" id="PF02181">
    <property type="entry name" value="FH2"/>
    <property type="match status" value="1"/>
</dbReference>
<dbReference type="SUPFAM" id="SSF48371">
    <property type="entry name" value="ARM repeat"/>
    <property type="match status" value="1"/>
</dbReference>
<feature type="compositionally biased region" description="Polar residues" evidence="1">
    <location>
        <begin position="973"/>
        <end position="989"/>
    </location>
</feature>
<proteinExistence type="predicted"/>
<sequence length="1101" mass="122808">MATSIQSRFMQLIFESEIAEALDLLQSSLDEPDGFEQVVDCVAAWQDLIDSSDSALRPLLECLEDDEAAVVLRALRVVNALIQKAPDKARAFRIKNELSGLQYANKLEQLSYGADPAVLNEIEHFQRLLKNDKDESIVERSVCCEDACVMTSPDSLWPLISNLYTLILDDRTCKKRKVLLEKFVDTLHGIKTEDEADLVLRALQFGITGKESAPQPPTRNSVPLPPPPPPSLSGPPKNESPKVMMPAAPPPPPTSVMKGAVSPSPPDPGPPPPPPPAALGFSTKENIELPQSMKPKRSPSKTLKMKTIMWSKISPTLVVQGQGSQSIWGELARENATLSLDFDMIDGMFSIAPTHESTTQNQSSVVHSKKSLLVDLLTPKRSQNVTIVLKQFKDLDLIISDLIANKIGRFDIELLRTLKMILPEAEEVDALRRYTGEVAQLTPACSFFLRLIDIPNYRLRIECMLLRLEFHRVMEDVVPNLHLLKVACTELRQSSALRHLLLLLVNIGNYLNSSSSHGNAAGFKMSSLWKIIDHKAAKGSSSLLHLVAKQDPDLLGGLESDLQSITKASEISVEEIKTNLRTLDEQCSSLGRQLATNNSGEFAEMRDYLEDHCRIELEETNRSLNDFFVMQKDVATFFCEDGSSFKIEECLKIFKMIIIRLRQALQENEERVERRSRMKGGVLHAEENISSKEEVTRQDEAFFATLETKQSKQSRRRVTDELTRGGEAARTVRVRKFKESRINGNVDDERDRTKVMDKENKEHHKEKHIKIRQTAPLLPVEVSDLNDYVETIEKHSSPQHGRNTTLTKTLMEPQKHDIMRRKENGDGKHLTVPTKRPESLPTKKVDEEVASKGKENLQVNAKFSKNVKSGSLAQPVQVEKPFVKNKAIAKSTNVTVQKLGNSVFPRFSSLQATKTKAISAERPLTAQTNKILPITDRKPAVAVHISHPVKETPNSKLKPPAHISSITKARASAGTSSHGTVAPTRTNTMLPKKVTLPPSSTAPNRRMSSPPTTISEKHQNNTRRLSQASPKRREEEQSQNVPSKPHVSTSSRPSLIKTGSINQKQSLPNLDTAEVPKPLRRTIDSHSREMTASTTSKPKWV</sequence>
<dbReference type="InterPro" id="IPR011989">
    <property type="entry name" value="ARM-like"/>
</dbReference>
<evidence type="ECO:0000313" key="3">
    <source>
        <dbReference type="EMBL" id="CAJ0598092.1"/>
    </source>
</evidence>
<dbReference type="InterPro" id="IPR015425">
    <property type="entry name" value="FH2_Formin"/>
</dbReference>
<feature type="compositionally biased region" description="Pro residues" evidence="1">
    <location>
        <begin position="263"/>
        <end position="277"/>
    </location>
</feature>
<dbReference type="SUPFAM" id="SSF101447">
    <property type="entry name" value="Formin homology 2 domain (FH2 domain)"/>
    <property type="match status" value="1"/>
</dbReference>
<protein>
    <recommendedName>
        <fullName evidence="2">FH2 domain-containing protein</fullName>
    </recommendedName>
</protein>
<dbReference type="Gene3D" id="1.20.58.2220">
    <property type="entry name" value="Formin, FH2 domain"/>
    <property type="match status" value="1"/>
</dbReference>
<feature type="compositionally biased region" description="Polar residues" evidence="1">
    <location>
        <begin position="997"/>
        <end position="1014"/>
    </location>
</feature>
<dbReference type="EMBL" id="CATQJL010000223">
    <property type="protein sequence ID" value="CAJ0598092.1"/>
    <property type="molecule type" value="Genomic_DNA"/>
</dbReference>
<name>A0AA36GTV1_CYLNA</name>
<feature type="compositionally biased region" description="Pro residues" evidence="1">
    <location>
        <begin position="223"/>
        <end position="233"/>
    </location>
</feature>
<feature type="region of interest" description="Disordered" evidence="1">
    <location>
        <begin position="968"/>
        <end position="1101"/>
    </location>
</feature>
<feature type="region of interest" description="Disordered" evidence="1">
    <location>
        <begin position="824"/>
        <end position="844"/>
    </location>
</feature>
<comment type="caution">
    <text evidence="3">The sequence shown here is derived from an EMBL/GenBank/DDBJ whole genome shotgun (WGS) entry which is preliminary data.</text>
</comment>
<evidence type="ECO:0000256" key="1">
    <source>
        <dbReference type="SAM" id="MobiDB-lite"/>
    </source>
</evidence>
<dbReference type="Proteomes" id="UP001176961">
    <property type="component" value="Unassembled WGS sequence"/>
</dbReference>
<feature type="domain" description="FH2" evidence="2">
    <location>
        <begin position="295"/>
        <end position="687"/>
    </location>
</feature>
<dbReference type="Gene3D" id="1.25.10.10">
    <property type="entry name" value="Leucine-rich Repeat Variant"/>
    <property type="match status" value="1"/>
</dbReference>
<organism evidence="3 4">
    <name type="scientific">Cylicocyclus nassatus</name>
    <name type="common">Nematode worm</name>
    <dbReference type="NCBI Taxonomy" id="53992"/>
    <lineage>
        <taxon>Eukaryota</taxon>
        <taxon>Metazoa</taxon>
        <taxon>Ecdysozoa</taxon>
        <taxon>Nematoda</taxon>
        <taxon>Chromadorea</taxon>
        <taxon>Rhabditida</taxon>
        <taxon>Rhabditina</taxon>
        <taxon>Rhabditomorpha</taxon>
        <taxon>Strongyloidea</taxon>
        <taxon>Strongylidae</taxon>
        <taxon>Cylicocyclus</taxon>
    </lineage>
</organism>
<reference evidence="3" key="1">
    <citation type="submission" date="2023-07" db="EMBL/GenBank/DDBJ databases">
        <authorList>
            <consortium name="CYATHOMIX"/>
        </authorList>
    </citation>
    <scope>NUCLEOTIDE SEQUENCE</scope>
    <source>
        <strain evidence="3">N/A</strain>
    </source>
</reference>
<dbReference type="PANTHER" id="PTHR46345:SF8">
    <property type="entry name" value="FORMIN 3, ISOFORM B"/>
    <property type="match status" value="1"/>
</dbReference>
<feature type="region of interest" description="Disordered" evidence="1">
    <location>
        <begin position="209"/>
        <end position="281"/>
    </location>
</feature>
<feature type="compositionally biased region" description="Polar residues" evidence="1">
    <location>
        <begin position="1090"/>
        <end position="1101"/>
    </location>
</feature>
<accession>A0AA36GTV1</accession>
<evidence type="ECO:0000259" key="2">
    <source>
        <dbReference type="PROSITE" id="PS51444"/>
    </source>
</evidence>
<gene>
    <name evidence="3" type="ORF">CYNAS_LOCUS10075</name>
</gene>
<feature type="compositionally biased region" description="Polar residues" evidence="1">
    <location>
        <begin position="1038"/>
        <end position="1069"/>
    </location>
</feature>
<dbReference type="AlphaFoldDB" id="A0AA36GTV1"/>
<keyword evidence="4" id="KW-1185">Reference proteome</keyword>
<dbReference type="PANTHER" id="PTHR46345">
    <property type="entry name" value="INVERTED FORMIN-2"/>
    <property type="match status" value="1"/>
</dbReference>
<dbReference type="SMART" id="SM00498">
    <property type="entry name" value="FH2"/>
    <property type="match status" value="1"/>
</dbReference>
<dbReference type="InterPro" id="IPR016024">
    <property type="entry name" value="ARM-type_fold"/>
</dbReference>
<dbReference type="InterPro" id="IPR042201">
    <property type="entry name" value="FH2_Formin_sf"/>
</dbReference>
<evidence type="ECO:0000313" key="4">
    <source>
        <dbReference type="Proteomes" id="UP001176961"/>
    </source>
</evidence>